<dbReference type="AlphaFoldDB" id="A0A1X9LSQ5"/>
<name>A0A1X9LSQ5_9MICO</name>
<evidence type="ECO:0000313" key="2">
    <source>
        <dbReference type="Proteomes" id="UP000192775"/>
    </source>
</evidence>
<gene>
    <name evidence="1" type="ORF">B5808_13835</name>
</gene>
<organism evidence="1 2">
    <name type="scientific">Cnuibacter physcomitrellae</name>
    <dbReference type="NCBI Taxonomy" id="1619308"/>
    <lineage>
        <taxon>Bacteria</taxon>
        <taxon>Bacillati</taxon>
        <taxon>Actinomycetota</taxon>
        <taxon>Actinomycetes</taxon>
        <taxon>Micrococcales</taxon>
        <taxon>Microbacteriaceae</taxon>
        <taxon>Cnuibacter</taxon>
    </lineage>
</organism>
<keyword evidence="2" id="KW-1185">Reference proteome</keyword>
<proteinExistence type="predicted"/>
<dbReference type="Gene3D" id="1.10.10.10">
    <property type="entry name" value="Winged helix-like DNA-binding domain superfamily/Winged helix DNA-binding domain"/>
    <property type="match status" value="1"/>
</dbReference>
<dbReference type="InterPro" id="IPR005149">
    <property type="entry name" value="Tscrpt_reg_PadR_N"/>
</dbReference>
<dbReference type="EMBL" id="CP020715">
    <property type="protein sequence ID" value="ARJ06179.1"/>
    <property type="molecule type" value="Genomic_DNA"/>
</dbReference>
<dbReference type="PANTHER" id="PTHR43252:SF7">
    <property type="entry name" value="TRANSCRIPTIONAL REGULATOR YQJI"/>
    <property type="match status" value="1"/>
</dbReference>
<evidence type="ECO:0000313" key="1">
    <source>
        <dbReference type="EMBL" id="ARJ06179.1"/>
    </source>
</evidence>
<reference evidence="1 2" key="1">
    <citation type="submission" date="2017-04" db="EMBL/GenBank/DDBJ databases">
        <authorList>
            <person name="Afonso C.L."/>
            <person name="Miller P.J."/>
            <person name="Scott M.A."/>
            <person name="Spackman E."/>
            <person name="Goraichik I."/>
            <person name="Dimitrov K.M."/>
            <person name="Suarez D.L."/>
            <person name="Swayne D.E."/>
        </authorList>
    </citation>
    <scope>NUCLEOTIDE SEQUENCE [LARGE SCALE GENOMIC DNA]</scope>
    <source>
        <strain evidence="2">XA(T)</strain>
    </source>
</reference>
<dbReference type="PANTHER" id="PTHR43252">
    <property type="entry name" value="TRANSCRIPTIONAL REGULATOR YQJI"/>
    <property type="match status" value="1"/>
</dbReference>
<sequence length="185" mass="20800">MAELTTLAVAALSLLVESPMHPYEMFQTMTLRQTDQLVKVRPGSLYHTVARLEREGYAREVGTSREGNRPERTTYEVTEAGRQALQERLTAMLASPVPAYPEFALALAEAHNLPLDQVRALLERRVDSLRAELVGVDGGVGRVLAKDLPRRFWIEAQYRRTLLESEIDWIDALLADLADGSLPWD</sequence>
<dbReference type="InterPro" id="IPR036390">
    <property type="entry name" value="WH_DNA-bd_sf"/>
</dbReference>
<dbReference type="InterPro" id="IPR036388">
    <property type="entry name" value="WH-like_DNA-bd_sf"/>
</dbReference>
<dbReference type="SUPFAM" id="SSF46785">
    <property type="entry name" value="Winged helix' DNA-binding domain"/>
    <property type="match status" value="1"/>
</dbReference>
<dbReference type="Proteomes" id="UP000192775">
    <property type="component" value="Chromosome"/>
</dbReference>
<protein>
    <submittedName>
        <fullName evidence="1">Transcriptional regulator</fullName>
    </submittedName>
</protein>
<dbReference type="KEGG" id="cphy:B5808_13835"/>
<dbReference type="STRING" id="1619308.B5808_13835"/>
<dbReference type="RefSeq" id="WP_085020317.1">
    <property type="nucleotide sequence ID" value="NZ_BMHD01000001.1"/>
</dbReference>
<dbReference type="Pfam" id="PF03551">
    <property type="entry name" value="PadR"/>
    <property type="match status" value="1"/>
</dbReference>
<accession>A0A1X9LSQ5</accession>